<accession>A0ABT1PEU2</accession>
<proteinExistence type="predicted"/>
<evidence type="ECO:0000256" key="1">
    <source>
        <dbReference type="SAM" id="Phobius"/>
    </source>
</evidence>
<name>A0ABT1PEU2_9ACTN</name>
<keyword evidence="1" id="KW-0472">Membrane</keyword>
<organism evidence="2 3">
    <name type="scientific">Streptantibioticus rubrisoli</name>
    <dbReference type="NCBI Taxonomy" id="1387313"/>
    <lineage>
        <taxon>Bacteria</taxon>
        <taxon>Bacillati</taxon>
        <taxon>Actinomycetota</taxon>
        <taxon>Actinomycetes</taxon>
        <taxon>Kitasatosporales</taxon>
        <taxon>Streptomycetaceae</taxon>
        <taxon>Streptantibioticus</taxon>
    </lineage>
</organism>
<evidence type="ECO:0000313" key="3">
    <source>
        <dbReference type="Proteomes" id="UP001206206"/>
    </source>
</evidence>
<evidence type="ECO:0000313" key="2">
    <source>
        <dbReference type="EMBL" id="MCQ4043879.1"/>
    </source>
</evidence>
<protein>
    <submittedName>
        <fullName evidence="2">Uncharacterized protein</fullName>
    </submittedName>
</protein>
<gene>
    <name evidence="2" type="ORF">NON19_18085</name>
</gene>
<keyword evidence="1" id="KW-0812">Transmembrane</keyword>
<reference evidence="2 3" key="1">
    <citation type="submission" date="2022-06" db="EMBL/GenBank/DDBJ databases">
        <title>Draft genome sequence of type strain Streptomyces rubrisoli DSM 42083.</title>
        <authorList>
            <person name="Duangmal K."/>
            <person name="Klaysubun C."/>
        </authorList>
    </citation>
    <scope>NUCLEOTIDE SEQUENCE [LARGE SCALE GENOMIC DNA]</scope>
    <source>
        <strain evidence="2 3">DSM 42083</strain>
    </source>
</reference>
<feature type="transmembrane region" description="Helical" evidence="1">
    <location>
        <begin position="33"/>
        <end position="53"/>
    </location>
</feature>
<sequence>MKWLAVALLIALLLHFPFLGRLAAVAPVLGLHAVAWALGQGWLLASALAAVSWRMAARRWGWL</sequence>
<keyword evidence="1" id="KW-1133">Transmembrane helix</keyword>
<dbReference type="EMBL" id="JANFNH010000020">
    <property type="protein sequence ID" value="MCQ4043879.1"/>
    <property type="molecule type" value="Genomic_DNA"/>
</dbReference>
<keyword evidence="3" id="KW-1185">Reference proteome</keyword>
<dbReference type="Proteomes" id="UP001206206">
    <property type="component" value="Unassembled WGS sequence"/>
</dbReference>
<dbReference type="RefSeq" id="WP_255929351.1">
    <property type="nucleotide sequence ID" value="NZ_JANFNH010000020.1"/>
</dbReference>
<comment type="caution">
    <text evidence="2">The sequence shown here is derived from an EMBL/GenBank/DDBJ whole genome shotgun (WGS) entry which is preliminary data.</text>
</comment>